<dbReference type="Proteomes" id="UP000004508">
    <property type="component" value="Unassembled WGS sequence"/>
</dbReference>
<reference evidence="4 5" key="1">
    <citation type="journal article" date="2011" name="Stand. Genomic Sci.">
        <title>Non-contiguous finished genome sequence and contextual data of the filamentous soil bacterium Ktedonobacter racemifer type strain (SOSP1-21).</title>
        <authorList>
            <person name="Chang Y.J."/>
            <person name="Land M."/>
            <person name="Hauser L."/>
            <person name="Chertkov O."/>
            <person name="Del Rio T.G."/>
            <person name="Nolan M."/>
            <person name="Copeland A."/>
            <person name="Tice H."/>
            <person name="Cheng J.F."/>
            <person name="Lucas S."/>
            <person name="Han C."/>
            <person name="Goodwin L."/>
            <person name="Pitluck S."/>
            <person name="Ivanova N."/>
            <person name="Ovchinikova G."/>
            <person name="Pati A."/>
            <person name="Chen A."/>
            <person name="Palaniappan K."/>
            <person name="Mavromatis K."/>
            <person name="Liolios K."/>
            <person name="Brettin T."/>
            <person name="Fiebig A."/>
            <person name="Rohde M."/>
            <person name="Abt B."/>
            <person name="Goker M."/>
            <person name="Detter J.C."/>
            <person name="Woyke T."/>
            <person name="Bristow J."/>
            <person name="Eisen J.A."/>
            <person name="Markowitz V."/>
            <person name="Hugenholtz P."/>
            <person name="Kyrpides N.C."/>
            <person name="Klenk H.P."/>
            <person name="Lapidus A."/>
        </authorList>
    </citation>
    <scope>NUCLEOTIDE SEQUENCE [LARGE SCALE GENOMIC DNA]</scope>
    <source>
        <strain evidence="5">DSM 44963</strain>
    </source>
</reference>
<feature type="domain" description="Pyrrolo-quinoline quinone repeat" evidence="3">
    <location>
        <begin position="161"/>
        <end position="322"/>
    </location>
</feature>
<evidence type="ECO:0000256" key="2">
    <source>
        <dbReference type="SAM" id="Phobius"/>
    </source>
</evidence>
<dbReference type="InterPro" id="IPR015943">
    <property type="entry name" value="WD40/YVTN_repeat-like_dom_sf"/>
</dbReference>
<gene>
    <name evidence="4" type="ORF">Krac_7941</name>
</gene>
<accession>D6TLI3</accession>
<dbReference type="AlphaFoldDB" id="D6TLI3"/>
<name>D6TLI3_KTERA</name>
<dbReference type="PANTHER" id="PTHR34512:SF30">
    <property type="entry name" value="OUTER MEMBRANE PROTEIN ASSEMBLY FACTOR BAMB"/>
    <property type="match status" value="1"/>
</dbReference>
<dbReference type="STRING" id="485913.Krac_7941"/>
<proteinExistence type="predicted"/>
<dbReference type="PANTHER" id="PTHR34512">
    <property type="entry name" value="CELL SURFACE PROTEIN"/>
    <property type="match status" value="1"/>
</dbReference>
<dbReference type="InterPro" id="IPR011047">
    <property type="entry name" value="Quinoprotein_ADH-like_sf"/>
</dbReference>
<dbReference type="RefSeq" id="WP_007911107.1">
    <property type="nucleotide sequence ID" value="NZ_ADVG01000002.1"/>
</dbReference>
<dbReference type="Gene3D" id="2.40.128.630">
    <property type="match status" value="1"/>
</dbReference>
<dbReference type="InterPro" id="IPR018391">
    <property type="entry name" value="PQQ_b-propeller_rpt"/>
</dbReference>
<sequence length="522" mass="57564">MNKHDEQFQPELIEEQIDALTRTEHSTNPTARMVEDLRHIYIDYEGAGARVWERLARHVANETEVVHMTDLDDVTAREGNNPLADQQARRNKDGSSVKLLKSVAPPALSSRRTIPSWLATIAAMLVVGILVSTLLLVLQMTRTNQSGSTSLSTDHGIYLFEKDGIEKLDLQTHKVLWHVTRKYHGFADDLSPVLGPKAYVLGNNLYMFDEVDKITALNTQNGQVRWSRNLTMNGWLSIRPVLLNGSLYIIGDSFGGFSNSSEPLAYVLDPASGSIRTNYEPSKRPFSMSSIDGDMLSYSTFEKQAGTVVYALRLSDGKLLWRMPLVGPKNTFELGPLSVKGGVVYMTFRSKDTKHPTPDLFYAFEGKTGKVLWKQALSGSNSGVRESSLIGDTLYYTNFNGNVYALNAQTGKQVWQKPYNGLFAKTAPDVLYMHAVKGNDSSLPYLVALSAKDGRVLWQTSIPGYYFGAVSSSLVNLDGVLYDVAFSHSIVGGKVPGAISAIRASDGKLLWKLPVKDGVILA</sequence>
<dbReference type="Gene3D" id="2.130.10.10">
    <property type="entry name" value="YVTN repeat-like/Quinoprotein amine dehydrogenase"/>
    <property type="match status" value="1"/>
</dbReference>
<dbReference type="eggNOG" id="COG1520">
    <property type="taxonomic scope" value="Bacteria"/>
</dbReference>
<dbReference type="Gene3D" id="2.40.10.480">
    <property type="match status" value="1"/>
</dbReference>
<keyword evidence="2" id="KW-1133">Transmembrane helix</keyword>
<comment type="caution">
    <text evidence="4">The sequence shown here is derived from an EMBL/GenBank/DDBJ whole genome shotgun (WGS) entry which is preliminary data.</text>
</comment>
<evidence type="ECO:0000256" key="1">
    <source>
        <dbReference type="SAM" id="MobiDB-lite"/>
    </source>
</evidence>
<keyword evidence="5" id="KW-1185">Reference proteome</keyword>
<dbReference type="Pfam" id="PF13360">
    <property type="entry name" value="PQQ_2"/>
    <property type="match status" value="2"/>
</dbReference>
<feature type="transmembrane region" description="Helical" evidence="2">
    <location>
        <begin position="117"/>
        <end position="138"/>
    </location>
</feature>
<feature type="domain" description="Pyrrolo-quinoline quinone repeat" evidence="3">
    <location>
        <begin position="362"/>
        <end position="516"/>
    </location>
</feature>
<dbReference type="EMBL" id="ADVG01000002">
    <property type="protein sequence ID" value="EFH86633.1"/>
    <property type="molecule type" value="Genomic_DNA"/>
</dbReference>
<keyword evidence="2" id="KW-0472">Membrane</keyword>
<dbReference type="InParanoid" id="D6TLI3"/>
<organism evidence="4 5">
    <name type="scientific">Ktedonobacter racemifer DSM 44963</name>
    <dbReference type="NCBI Taxonomy" id="485913"/>
    <lineage>
        <taxon>Bacteria</taxon>
        <taxon>Bacillati</taxon>
        <taxon>Chloroflexota</taxon>
        <taxon>Ktedonobacteria</taxon>
        <taxon>Ktedonobacterales</taxon>
        <taxon>Ktedonobacteraceae</taxon>
        <taxon>Ktedonobacter</taxon>
    </lineage>
</organism>
<dbReference type="InterPro" id="IPR002372">
    <property type="entry name" value="PQQ_rpt_dom"/>
</dbReference>
<evidence type="ECO:0000259" key="3">
    <source>
        <dbReference type="Pfam" id="PF13360"/>
    </source>
</evidence>
<evidence type="ECO:0000313" key="5">
    <source>
        <dbReference type="Proteomes" id="UP000004508"/>
    </source>
</evidence>
<evidence type="ECO:0000313" key="4">
    <source>
        <dbReference type="EMBL" id="EFH86633.1"/>
    </source>
</evidence>
<keyword evidence="2" id="KW-0812">Transmembrane</keyword>
<dbReference type="SMART" id="SM00564">
    <property type="entry name" value="PQQ"/>
    <property type="match status" value="5"/>
</dbReference>
<feature type="region of interest" description="Disordered" evidence="1">
    <location>
        <begin position="76"/>
        <end position="95"/>
    </location>
</feature>
<dbReference type="SUPFAM" id="SSF50998">
    <property type="entry name" value="Quinoprotein alcohol dehydrogenase-like"/>
    <property type="match status" value="1"/>
</dbReference>
<protein>
    <submittedName>
        <fullName evidence="4">Pyrrolo-quinoline quinone</fullName>
    </submittedName>
</protein>